<organism evidence="4 5">
    <name type="scientific">Marinactinospora rubrisoli</name>
    <dbReference type="NCBI Taxonomy" id="2715399"/>
    <lineage>
        <taxon>Bacteria</taxon>
        <taxon>Bacillati</taxon>
        <taxon>Actinomycetota</taxon>
        <taxon>Actinomycetes</taxon>
        <taxon>Streptosporangiales</taxon>
        <taxon>Nocardiopsidaceae</taxon>
        <taxon>Marinactinospora</taxon>
    </lineage>
</organism>
<feature type="chain" id="PRO_5046321898" evidence="3">
    <location>
        <begin position="23"/>
        <end position="827"/>
    </location>
</feature>
<dbReference type="InterPro" id="IPR046112">
    <property type="entry name" value="DUF6049"/>
</dbReference>
<dbReference type="Proteomes" id="UP001596540">
    <property type="component" value="Unassembled WGS sequence"/>
</dbReference>
<dbReference type="Pfam" id="PF19516">
    <property type="entry name" value="DUF6049"/>
    <property type="match status" value="1"/>
</dbReference>
<protein>
    <submittedName>
        <fullName evidence="4">DUF6049 family protein</fullName>
    </submittedName>
</protein>
<evidence type="ECO:0000313" key="4">
    <source>
        <dbReference type="EMBL" id="MFC7327960.1"/>
    </source>
</evidence>
<keyword evidence="3" id="KW-0732">Signal</keyword>
<evidence type="ECO:0000256" key="1">
    <source>
        <dbReference type="SAM" id="MobiDB-lite"/>
    </source>
</evidence>
<keyword evidence="2" id="KW-0472">Membrane</keyword>
<feature type="region of interest" description="Disordered" evidence="1">
    <location>
        <begin position="223"/>
        <end position="248"/>
    </location>
</feature>
<dbReference type="EMBL" id="JBHTBH010000004">
    <property type="protein sequence ID" value="MFC7327960.1"/>
    <property type="molecule type" value="Genomic_DNA"/>
</dbReference>
<accession>A0ABW2KFT1</accession>
<feature type="compositionally biased region" description="Basic and acidic residues" evidence="1">
    <location>
        <begin position="813"/>
        <end position="827"/>
    </location>
</feature>
<evidence type="ECO:0000313" key="5">
    <source>
        <dbReference type="Proteomes" id="UP001596540"/>
    </source>
</evidence>
<feature type="region of interest" description="Disordered" evidence="1">
    <location>
        <begin position="769"/>
        <end position="827"/>
    </location>
</feature>
<name>A0ABW2KFT1_9ACTN</name>
<feature type="compositionally biased region" description="Low complexity" evidence="1">
    <location>
        <begin position="237"/>
        <end position="248"/>
    </location>
</feature>
<feature type="signal peptide" evidence="3">
    <location>
        <begin position="1"/>
        <end position="22"/>
    </location>
</feature>
<evidence type="ECO:0000256" key="3">
    <source>
        <dbReference type="SAM" id="SignalP"/>
    </source>
</evidence>
<evidence type="ECO:0000256" key="2">
    <source>
        <dbReference type="SAM" id="Phobius"/>
    </source>
</evidence>
<feature type="compositionally biased region" description="Low complexity" evidence="1">
    <location>
        <begin position="733"/>
        <end position="747"/>
    </location>
</feature>
<dbReference type="RefSeq" id="WP_379870545.1">
    <property type="nucleotide sequence ID" value="NZ_JBHTBH010000004.1"/>
</dbReference>
<keyword evidence="2" id="KW-1133">Transmembrane helix</keyword>
<keyword evidence="2" id="KW-0812">Transmembrane</keyword>
<feature type="region of interest" description="Disordered" evidence="1">
    <location>
        <begin position="727"/>
        <end position="751"/>
    </location>
</feature>
<feature type="compositionally biased region" description="Low complexity" evidence="1">
    <location>
        <begin position="788"/>
        <end position="799"/>
    </location>
</feature>
<feature type="transmembrane region" description="Helical" evidence="2">
    <location>
        <begin position="692"/>
        <end position="714"/>
    </location>
</feature>
<sequence>MATAVALAPALAACPSAQSAAAAAPASSIAADPSAATGPSGAAPLIIEEITPQAVGTRSTVRVTGRITNTTERPLSEVTVRFRYSTMPFTSRSDLAAYAEGDGGEPRTFGPTITLEEDLAPGASAEYELKVPAEDLGLGGFGVYPLTVDAVDGAGSRVGVQHTFLPYAAQSRDVDPLRIAWVWPLMDQPQRIDDDTFVDDGLAEDVATDGRLSRLLWAGVQTGDVRQAGRPDEPDAEPSAAPTPSDDAVPITWAVDPALLDDVERLTAEGGYQVLPDPDTAGSDVSADALVDREASTDAQAWLTQARTVLGNEDAHLIATPYADADLPALLAADLGKDAEAALTLGDETIERALGRTADPDYAWPAAGVMNDPTRDLLAEHGATNFLLSDAAMPAQAHVTHTPTGAAPLALPDDENGTALLTDSRLTRALDTDSWAPGAATLAQQRFVAETALIAAEQPGGDRTLVVTPPRDWDPSPELAQSLLEATDSLAWLDPVALGEVEADSDAADERRGLTFPDRGTGSLVTGGHLDELQAVRRDIRLFNSVLTENDDPFRPAVLRVESAAWRDESQIARARERLATAVEETTALVRVMPGEPVTLASKSGTLGILVANDLPDHSVTVRLSIFSENSERLSVDDERETFEIGPGGKTTVYVPLSARVNGRTVLHMSVHNADGEPISAQETLTPVNVTGMGTTALLISGAAALVLVVALAPRALRKWARRRAEQAGDAPGAETGAASGDSAAAGDDAEPAEYHAATIIVTGRDAARGRMQQNGSGPSGEWQSGPADSTGDATTGRTDAGGPGEPVGADSDQGRTDGDAADGPRT</sequence>
<reference evidence="5" key="1">
    <citation type="journal article" date="2019" name="Int. J. Syst. Evol. Microbiol.">
        <title>The Global Catalogue of Microorganisms (GCM) 10K type strain sequencing project: providing services to taxonomists for standard genome sequencing and annotation.</title>
        <authorList>
            <consortium name="The Broad Institute Genomics Platform"/>
            <consortium name="The Broad Institute Genome Sequencing Center for Infectious Disease"/>
            <person name="Wu L."/>
            <person name="Ma J."/>
        </authorList>
    </citation>
    <scope>NUCLEOTIDE SEQUENCE [LARGE SCALE GENOMIC DNA]</scope>
    <source>
        <strain evidence="5">CGMCC 4.7382</strain>
    </source>
</reference>
<proteinExistence type="predicted"/>
<keyword evidence="5" id="KW-1185">Reference proteome</keyword>
<comment type="caution">
    <text evidence="4">The sequence shown here is derived from an EMBL/GenBank/DDBJ whole genome shotgun (WGS) entry which is preliminary data.</text>
</comment>
<gene>
    <name evidence="4" type="ORF">ACFQRF_09415</name>
</gene>